<dbReference type="RefSeq" id="WP_160647794.1">
    <property type="nucleotide sequence ID" value="NZ_SIJB01000049.1"/>
</dbReference>
<reference evidence="1 2" key="1">
    <citation type="submission" date="2019-01" db="EMBL/GenBank/DDBJ databases">
        <title>Chengkuizengella sp. nov., isolated from deep-sea sediment of East Pacific Ocean.</title>
        <authorList>
            <person name="Yang J."/>
            <person name="Lai Q."/>
            <person name="Shao Z."/>
        </authorList>
    </citation>
    <scope>NUCLEOTIDE SEQUENCE [LARGE SCALE GENOMIC DNA]</scope>
    <source>
        <strain evidence="1 2">YPA3-1-1</strain>
    </source>
</reference>
<name>A0A6N9Q8A6_9BACL</name>
<accession>A0A6N9Q8A6</accession>
<comment type="caution">
    <text evidence="1">The sequence shown here is derived from an EMBL/GenBank/DDBJ whole genome shotgun (WGS) entry which is preliminary data.</text>
</comment>
<protein>
    <submittedName>
        <fullName evidence="1">Uncharacterized protein</fullName>
    </submittedName>
</protein>
<evidence type="ECO:0000313" key="1">
    <source>
        <dbReference type="EMBL" id="NBI30980.1"/>
    </source>
</evidence>
<sequence length="65" mass="7306">MIKIDRFEQGLKDSQTTISLFTCDVTGWEIYDGQTYLEVEGKVIQDSFITLMEAVGAVRKTAGEE</sequence>
<dbReference type="Proteomes" id="UP000448943">
    <property type="component" value="Unassembled WGS sequence"/>
</dbReference>
<evidence type="ECO:0000313" key="2">
    <source>
        <dbReference type="Proteomes" id="UP000448943"/>
    </source>
</evidence>
<organism evidence="1 2">
    <name type="scientific">Chengkuizengella marina</name>
    <dbReference type="NCBI Taxonomy" id="2507566"/>
    <lineage>
        <taxon>Bacteria</taxon>
        <taxon>Bacillati</taxon>
        <taxon>Bacillota</taxon>
        <taxon>Bacilli</taxon>
        <taxon>Bacillales</taxon>
        <taxon>Paenibacillaceae</taxon>
        <taxon>Chengkuizengella</taxon>
    </lineage>
</organism>
<dbReference type="AlphaFoldDB" id="A0A6N9Q8A6"/>
<keyword evidence="2" id="KW-1185">Reference proteome</keyword>
<gene>
    <name evidence="1" type="ORF">ERL59_18680</name>
</gene>
<dbReference type="EMBL" id="SIJB01000049">
    <property type="protein sequence ID" value="NBI30980.1"/>
    <property type="molecule type" value="Genomic_DNA"/>
</dbReference>
<proteinExistence type="predicted"/>